<feature type="transmembrane region" description="Helical" evidence="4">
    <location>
        <begin position="165"/>
        <end position="186"/>
    </location>
</feature>
<keyword evidence="6" id="KW-1185">Reference proteome</keyword>
<evidence type="ECO:0000313" key="6">
    <source>
        <dbReference type="Proteomes" id="UP000009022"/>
    </source>
</evidence>
<dbReference type="InterPro" id="IPR036770">
    <property type="entry name" value="Ankyrin_rpt-contain_sf"/>
</dbReference>
<accession>B3S419</accession>
<reference evidence="5 6" key="1">
    <citation type="journal article" date="2008" name="Nature">
        <title>The Trichoplax genome and the nature of placozoans.</title>
        <authorList>
            <person name="Srivastava M."/>
            <person name="Begovic E."/>
            <person name="Chapman J."/>
            <person name="Putnam N.H."/>
            <person name="Hellsten U."/>
            <person name="Kawashima T."/>
            <person name="Kuo A."/>
            <person name="Mitros T."/>
            <person name="Salamov A."/>
            <person name="Carpenter M.L."/>
            <person name="Signorovitch A.Y."/>
            <person name="Moreno M.A."/>
            <person name="Kamm K."/>
            <person name="Grimwood J."/>
            <person name="Schmutz J."/>
            <person name="Shapiro H."/>
            <person name="Grigoriev I.V."/>
            <person name="Buss L.W."/>
            <person name="Schierwater B."/>
            <person name="Dellaporta S.L."/>
            <person name="Rokhsar D.S."/>
        </authorList>
    </citation>
    <scope>NUCLEOTIDE SEQUENCE [LARGE SCALE GENOMIC DNA]</scope>
    <source>
        <strain evidence="5 6">Grell-BS-1999</strain>
    </source>
</reference>
<dbReference type="SMART" id="SM00248">
    <property type="entry name" value="ANK"/>
    <property type="match status" value="1"/>
</dbReference>
<keyword evidence="4" id="KW-0472">Membrane</keyword>
<organism evidence="5 6">
    <name type="scientific">Trichoplax adhaerens</name>
    <name type="common">Trichoplax reptans</name>
    <dbReference type="NCBI Taxonomy" id="10228"/>
    <lineage>
        <taxon>Eukaryota</taxon>
        <taxon>Metazoa</taxon>
        <taxon>Placozoa</taxon>
        <taxon>Uniplacotomia</taxon>
        <taxon>Trichoplacea</taxon>
        <taxon>Trichoplacidae</taxon>
        <taxon>Trichoplax</taxon>
    </lineage>
</organism>
<dbReference type="Gene3D" id="1.25.40.20">
    <property type="entry name" value="Ankyrin repeat-containing domain"/>
    <property type="match status" value="1"/>
</dbReference>
<dbReference type="FunCoup" id="B3S419">
    <property type="interactions" value="848"/>
</dbReference>
<evidence type="ECO:0000313" key="5">
    <source>
        <dbReference type="EMBL" id="EDV22563.1"/>
    </source>
</evidence>
<feature type="repeat" description="ANK" evidence="3">
    <location>
        <begin position="33"/>
        <end position="65"/>
    </location>
</feature>
<name>B3S419_TRIAD</name>
<dbReference type="CTD" id="6756140"/>
<dbReference type="PROSITE" id="PS50297">
    <property type="entry name" value="ANK_REP_REGION"/>
    <property type="match status" value="1"/>
</dbReference>
<keyword evidence="2 3" id="KW-0040">ANK repeat</keyword>
<dbReference type="PROSITE" id="PS50088">
    <property type="entry name" value="ANK_REPEAT"/>
    <property type="match status" value="1"/>
</dbReference>
<keyword evidence="4" id="KW-1133">Transmembrane helix</keyword>
<protein>
    <submittedName>
        <fullName evidence="5">Uncharacterized protein</fullName>
    </submittedName>
</protein>
<keyword evidence="4" id="KW-0812">Transmembrane</keyword>
<dbReference type="InParanoid" id="B3S419"/>
<dbReference type="EMBL" id="DS985249">
    <property type="protein sequence ID" value="EDV22563.1"/>
    <property type="molecule type" value="Genomic_DNA"/>
</dbReference>
<dbReference type="OrthoDB" id="6069906at2759"/>
<evidence type="ECO:0000256" key="1">
    <source>
        <dbReference type="ARBA" id="ARBA00022737"/>
    </source>
</evidence>
<evidence type="ECO:0000256" key="3">
    <source>
        <dbReference type="PROSITE-ProRule" id="PRU00023"/>
    </source>
</evidence>
<dbReference type="KEGG" id="tad:TRIADDRAFT_58923"/>
<dbReference type="OMA" id="EIAMESH"/>
<dbReference type="eggNOG" id="KOG0508">
    <property type="taxonomic scope" value="Eukaryota"/>
</dbReference>
<dbReference type="Proteomes" id="UP000009022">
    <property type="component" value="Unassembled WGS sequence"/>
</dbReference>
<dbReference type="PANTHER" id="PTHR24124">
    <property type="entry name" value="ANKYRIN REPEAT FAMILY A"/>
    <property type="match status" value="1"/>
</dbReference>
<dbReference type="PhylomeDB" id="B3S419"/>
<dbReference type="Pfam" id="PF12796">
    <property type="entry name" value="Ank_2"/>
    <property type="match status" value="1"/>
</dbReference>
<dbReference type="SUPFAM" id="SSF48403">
    <property type="entry name" value="Ankyrin repeat"/>
    <property type="match status" value="1"/>
</dbReference>
<dbReference type="PRINTS" id="PR01415">
    <property type="entry name" value="ANKYRIN"/>
</dbReference>
<dbReference type="AlphaFoldDB" id="B3S419"/>
<dbReference type="GeneID" id="6756140"/>
<gene>
    <name evidence="5" type="ORF">TRIADDRAFT_58923</name>
</gene>
<keyword evidence="1" id="KW-0677">Repeat</keyword>
<dbReference type="InterPro" id="IPR002110">
    <property type="entry name" value="Ankyrin_rpt"/>
</dbReference>
<dbReference type="RefSeq" id="XP_002115107.1">
    <property type="nucleotide sequence ID" value="XM_002115071.1"/>
</dbReference>
<dbReference type="HOGENOM" id="CLU_1099743_0_0_1"/>
<evidence type="ECO:0000256" key="2">
    <source>
        <dbReference type="ARBA" id="ARBA00023043"/>
    </source>
</evidence>
<proteinExistence type="predicted"/>
<sequence length="253" mass="28833">MLTELIRDEGIQVQTITSLIANHPQEINEKDEYGRTALHIAVSRGRLDLIQCLLENGADPMALDHQGNSPLFFSLKLQSAQFLSSHGADIQHRNLRGDRAVDYVRRLGGRSELIDFLSGYQNEQIATALQGQSWIKLRNRTNQPRVSVLTSISTTIKSVYHHFGLAKLIAIFLFLVVLSLYLAYYITGIWPRSCIADIWLSKHDLTFQTRNSRLFYYDQGYFQLHQLSPLVLVLRDIIECNQDVTVASLICNE</sequence>
<dbReference type="STRING" id="10228.B3S419"/>
<dbReference type="PANTHER" id="PTHR24124:SF14">
    <property type="entry name" value="CHROMOSOME UNDETERMINED SCAFFOLD_25, WHOLE GENOME SHOTGUN SEQUENCE"/>
    <property type="match status" value="1"/>
</dbReference>
<evidence type="ECO:0000256" key="4">
    <source>
        <dbReference type="SAM" id="Phobius"/>
    </source>
</evidence>